<dbReference type="Proteomes" id="UP001085076">
    <property type="component" value="Miscellaneous, Linkage group lg01"/>
</dbReference>
<feature type="region of interest" description="Leucine repeat II (LRII)" evidence="3">
    <location>
        <begin position="268"/>
        <end position="300"/>
    </location>
</feature>
<evidence type="ECO:0000256" key="3">
    <source>
        <dbReference type="PROSITE-ProRule" id="PRU01191"/>
    </source>
</evidence>
<reference evidence="5" key="1">
    <citation type="submission" date="2021-03" db="EMBL/GenBank/DDBJ databases">
        <authorList>
            <person name="Li Z."/>
            <person name="Yang C."/>
        </authorList>
    </citation>
    <scope>NUCLEOTIDE SEQUENCE</scope>
    <source>
        <strain evidence="5">Dzin_1.0</strain>
        <tissue evidence="5">Leaf</tissue>
    </source>
</reference>
<dbReference type="PROSITE" id="PS50985">
    <property type="entry name" value="GRAS"/>
    <property type="match status" value="1"/>
</dbReference>
<feature type="region of interest" description="VHIID" evidence="3">
    <location>
        <begin position="189"/>
        <end position="254"/>
    </location>
</feature>
<organism evidence="5 6">
    <name type="scientific">Dioscorea zingiberensis</name>
    <dbReference type="NCBI Taxonomy" id="325984"/>
    <lineage>
        <taxon>Eukaryota</taxon>
        <taxon>Viridiplantae</taxon>
        <taxon>Streptophyta</taxon>
        <taxon>Embryophyta</taxon>
        <taxon>Tracheophyta</taxon>
        <taxon>Spermatophyta</taxon>
        <taxon>Magnoliopsida</taxon>
        <taxon>Liliopsida</taxon>
        <taxon>Dioscoreales</taxon>
        <taxon>Dioscoreaceae</taxon>
        <taxon>Dioscorea</taxon>
    </lineage>
</organism>
<comment type="caution">
    <text evidence="5">The sequence shown here is derived from an EMBL/GenBank/DDBJ whole genome shotgun (WGS) entry which is preliminary data.</text>
</comment>
<evidence type="ECO:0000256" key="1">
    <source>
        <dbReference type="ARBA" id="ARBA00023015"/>
    </source>
</evidence>
<evidence type="ECO:0000256" key="4">
    <source>
        <dbReference type="SAM" id="MobiDB-lite"/>
    </source>
</evidence>
<dbReference type="AlphaFoldDB" id="A0A9D5D9S4"/>
<keyword evidence="6" id="KW-1185">Reference proteome</keyword>
<feature type="compositionally biased region" description="Polar residues" evidence="4">
    <location>
        <begin position="501"/>
        <end position="512"/>
    </location>
</feature>
<comment type="caution">
    <text evidence="3">Lacks conserved residue(s) required for the propagation of feature annotation.</text>
</comment>
<comment type="similarity">
    <text evidence="3">Belongs to the GRAS family.</text>
</comment>
<dbReference type="InterPro" id="IPR005202">
    <property type="entry name" value="TF_GRAS"/>
</dbReference>
<proteinExistence type="inferred from homology"/>
<feature type="compositionally biased region" description="Low complexity" evidence="4">
    <location>
        <begin position="513"/>
        <end position="525"/>
    </location>
</feature>
<feature type="region of interest" description="SAW" evidence="3">
    <location>
        <begin position="405"/>
        <end position="477"/>
    </location>
</feature>
<keyword evidence="2" id="KW-0804">Transcription</keyword>
<evidence type="ECO:0000256" key="2">
    <source>
        <dbReference type="ARBA" id="ARBA00023163"/>
    </source>
</evidence>
<keyword evidence="1" id="KW-0805">Transcription regulation</keyword>
<feature type="region of interest" description="Disordered" evidence="4">
    <location>
        <begin position="487"/>
        <end position="525"/>
    </location>
</feature>
<reference evidence="5" key="2">
    <citation type="journal article" date="2022" name="Hortic Res">
        <title>The genome of Dioscorea zingiberensis sheds light on the biosynthesis, origin and evolution of the medicinally important diosgenin saponins.</title>
        <authorList>
            <person name="Li Y."/>
            <person name="Tan C."/>
            <person name="Li Z."/>
            <person name="Guo J."/>
            <person name="Li S."/>
            <person name="Chen X."/>
            <person name="Wang C."/>
            <person name="Dai X."/>
            <person name="Yang H."/>
            <person name="Song W."/>
            <person name="Hou L."/>
            <person name="Xu J."/>
            <person name="Tong Z."/>
            <person name="Xu A."/>
            <person name="Yuan X."/>
            <person name="Wang W."/>
            <person name="Yang Q."/>
            <person name="Chen L."/>
            <person name="Sun Z."/>
            <person name="Wang K."/>
            <person name="Pan B."/>
            <person name="Chen J."/>
            <person name="Bao Y."/>
            <person name="Liu F."/>
            <person name="Qi X."/>
            <person name="Gang D.R."/>
            <person name="Wen J."/>
            <person name="Li J."/>
        </authorList>
    </citation>
    <scope>NUCLEOTIDE SEQUENCE</scope>
    <source>
        <strain evidence="5">Dzin_1.0</strain>
    </source>
</reference>
<protein>
    <submittedName>
        <fullName evidence="5">Uncharacterized protein</fullName>
    </submittedName>
</protein>
<accession>A0A9D5D9S4</accession>
<dbReference type="PANTHER" id="PTHR31636">
    <property type="entry name" value="OSJNBA0084A10.13 PROTEIN-RELATED"/>
    <property type="match status" value="1"/>
</dbReference>
<evidence type="ECO:0000313" key="6">
    <source>
        <dbReference type="Proteomes" id="UP001085076"/>
    </source>
</evidence>
<dbReference type="OrthoDB" id="1869514at2759"/>
<dbReference type="Pfam" id="PF03514">
    <property type="entry name" value="GRAS"/>
    <property type="match status" value="1"/>
</dbReference>
<gene>
    <name evidence="5" type="ORF">J5N97_006351</name>
</gene>
<feature type="short sequence motif" description="VHIID" evidence="3">
    <location>
        <begin position="220"/>
        <end position="224"/>
    </location>
</feature>
<dbReference type="EMBL" id="JAGGNH010000001">
    <property type="protein sequence ID" value="KAJ0987995.1"/>
    <property type="molecule type" value="Genomic_DNA"/>
</dbReference>
<evidence type="ECO:0000313" key="5">
    <source>
        <dbReference type="EMBL" id="KAJ0987995.1"/>
    </source>
</evidence>
<name>A0A9D5D9S4_9LILI</name>
<feature type="short sequence motif" description="LXXLL motif" evidence="3">
    <location>
        <begin position="318"/>
        <end position="322"/>
    </location>
</feature>
<sequence length="525" mass="57494">MRSTLQLITLPLKHPTKSRICDSVYRPSLLSGSKFFKRDGTVPVRIDGDGERQPQLVGDGGRLRWLLRTLPESSELSTWVDSMLSDLESTDTWTDKMYPPPQRAEEAAEGDGIRLVHLLMSSAEAVELGEAGIAGALIEEMRLLLTRVGTGFGIGKVAAHFVEALNKRLHSTSTAAVASSSEPDYEILYHYYYEACPYLKFGHFTANQAILEAFERHDRVHVIDFSLMHGLQWPALIQALALRPGGPPFLRLTGIGPPSPDGRDSLREVGLRLAELARSVGVPFAFRGVAARRVDDVRPWMLHVAAGEAVAVNSVMQLHRLLGNPANASAPIDSVLSWIRELNPEIMTVVEQDADHNKPGFVDRFAEALFYYSTMFDSLEASRGGGAVAAVAEEYLKREIRDVVCCEGAERHEPLGRWRARMVRAGFKPVHLGWNAFKQASMLLSLFSGEGYCVEEIGGCLTLGWHGRPLIAASAWRAAAGINNGPVRPTNHNSSSSSSSNGCSHVVTNNNISSESSSSQQETMH</sequence>